<evidence type="ECO:0000259" key="9">
    <source>
        <dbReference type="Pfam" id="PF01379"/>
    </source>
</evidence>
<accession>A0A6N7QSJ1</accession>
<dbReference type="GO" id="GO:0005737">
    <property type="term" value="C:cytoplasm"/>
    <property type="evidence" value="ECO:0007669"/>
    <property type="project" value="UniProtKB-UniRule"/>
</dbReference>
<dbReference type="NCBIfam" id="TIGR00212">
    <property type="entry name" value="hemC"/>
    <property type="match status" value="1"/>
</dbReference>
<keyword evidence="6 8" id="KW-0627">Porphyrin biosynthesis</keyword>
<evidence type="ECO:0000256" key="1">
    <source>
        <dbReference type="ARBA" id="ARBA00002869"/>
    </source>
</evidence>
<dbReference type="SUPFAM" id="SSF54782">
    <property type="entry name" value="Porphobilinogen deaminase (hydroxymethylbilane synthase), C-terminal domain"/>
    <property type="match status" value="1"/>
</dbReference>
<evidence type="ECO:0000256" key="7">
    <source>
        <dbReference type="ARBA" id="ARBA00048169"/>
    </source>
</evidence>
<evidence type="ECO:0000256" key="4">
    <source>
        <dbReference type="ARBA" id="ARBA00011245"/>
    </source>
</evidence>
<feature type="domain" description="Porphobilinogen deaminase C-terminal" evidence="10">
    <location>
        <begin position="228"/>
        <end position="297"/>
    </location>
</feature>
<dbReference type="PRINTS" id="PR00151">
    <property type="entry name" value="PORPHBDMNASE"/>
</dbReference>
<dbReference type="Gene3D" id="3.30.160.40">
    <property type="entry name" value="Porphobilinogen deaminase, C-terminal domain"/>
    <property type="match status" value="1"/>
</dbReference>
<evidence type="ECO:0000313" key="12">
    <source>
        <dbReference type="Proteomes" id="UP000433788"/>
    </source>
</evidence>
<sequence>MSRPTSIKIATRRSPLAMWQAEHVAARLKHLHPGLEVELVGMSTRGDEITDRPLMAVGGKALFVKALEEGMLAGRADIAVHSMKDVPAVVPGAFRLPVILDRDDPRDAFVSEKYDTVDALPAGARVGTASLRRECQLRARRPDLQVESLRGNVQTRLSKLESGEFDAIILAASGLKRLGMADRIRAAIPPEESLPAVGQGALGIECRAEDDTVMALLAGLNDPDTHDRVTAERAVNARLEGSCHVPLAAYAELEGQDGLWLRALVASRDGTQVLRAEQRGSRSDAEAIGEAVAQALLAQGAAELLAAVE</sequence>
<dbReference type="PIRSF" id="PIRSF001438">
    <property type="entry name" value="4pyrrol_synth_OHMeBilane_synth"/>
    <property type="match status" value="1"/>
</dbReference>
<dbReference type="SUPFAM" id="SSF53850">
    <property type="entry name" value="Periplasmic binding protein-like II"/>
    <property type="match status" value="1"/>
</dbReference>
<dbReference type="PROSITE" id="PS00533">
    <property type="entry name" value="PORPHOBILINOGEN_DEAM"/>
    <property type="match status" value="1"/>
</dbReference>
<dbReference type="CDD" id="cd13646">
    <property type="entry name" value="PBP2_EcHMBS_like"/>
    <property type="match status" value="1"/>
</dbReference>
<dbReference type="AlphaFoldDB" id="A0A6N7QSJ1"/>
<proteinExistence type="inferred from homology"/>
<evidence type="ECO:0000259" key="10">
    <source>
        <dbReference type="Pfam" id="PF03900"/>
    </source>
</evidence>
<dbReference type="Proteomes" id="UP000433788">
    <property type="component" value="Unassembled WGS sequence"/>
</dbReference>
<evidence type="ECO:0000313" key="11">
    <source>
        <dbReference type="EMBL" id="MRH78373.1"/>
    </source>
</evidence>
<comment type="pathway">
    <text evidence="2">Porphyrin-containing compound metabolism; protoporphyrin-IX biosynthesis; coproporphyrinogen-III from 5-aminolevulinate: step 2/4.</text>
</comment>
<dbReference type="Pfam" id="PF03900">
    <property type="entry name" value="Porphobil_deamC"/>
    <property type="match status" value="1"/>
</dbReference>
<dbReference type="InterPro" id="IPR036803">
    <property type="entry name" value="Porphobilinogen_deaminase_C_sf"/>
</dbReference>
<dbReference type="GO" id="GO:0006782">
    <property type="term" value="P:protoporphyrinogen IX biosynthetic process"/>
    <property type="evidence" value="ECO:0007669"/>
    <property type="project" value="UniProtKB-UniRule"/>
</dbReference>
<comment type="miscellaneous">
    <text evidence="8">The porphobilinogen subunits are added to the dipyrromethane group.</text>
</comment>
<dbReference type="GO" id="GO:0004418">
    <property type="term" value="F:hydroxymethylbilane synthase activity"/>
    <property type="evidence" value="ECO:0007669"/>
    <property type="project" value="UniProtKB-UniRule"/>
</dbReference>
<dbReference type="InterPro" id="IPR000860">
    <property type="entry name" value="HemC"/>
</dbReference>
<comment type="similarity">
    <text evidence="3 8">Belongs to the HMBS family.</text>
</comment>
<dbReference type="UniPathway" id="UPA00251">
    <property type="reaction ID" value="UER00319"/>
</dbReference>
<feature type="domain" description="Porphobilinogen deaminase N-terminal" evidence="9">
    <location>
        <begin position="7"/>
        <end position="213"/>
    </location>
</feature>
<dbReference type="Gene3D" id="3.40.190.10">
    <property type="entry name" value="Periplasmic binding protein-like II"/>
    <property type="match status" value="2"/>
</dbReference>
<comment type="catalytic activity">
    <reaction evidence="7 8">
        <text>4 porphobilinogen + H2O = hydroxymethylbilane + 4 NH4(+)</text>
        <dbReference type="Rhea" id="RHEA:13185"/>
        <dbReference type="ChEBI" id="CHEBI:15377"/>
        <dbReference type="ChEBI" id="CHEBI:28938"/>
        <dbReference type="ChEBI" id="CHEBI:57845"/>
        <dbReference type="ChEBI" id="CHEBI:58126"/>
        <dbReference type="EC" id="2.5.1.61"/>
    </reaction>
</comment>
<feature type="modified residue" description="S-(dipyrrolylmethanemethyl)cysteine" evidence="8">
    <location>
        <position position="243"/>
    </location>
</feature>
<keyword evidence="12" id="KW-1185">Reference proteome</keyword>
<gene>
    <name evidence="8 11" type="primary">hemC</name>
    <name evidence="11" type="ORF">GH984_06600</name>
</gene>
<dbReference type="Pfam" id="PF01379">
    <property type="entry name" value="Porphobil_deam"/>
    <property type="match status" value="1"/>
</dbReference>
<dbReference type="InterPro" id="IPR022417">
    <property type="entry name" value="Porphobilin_deaminase_N"/>
</dbReference>
<evidence type="ECO:0000256" key="2">
    <source>
        <dbReference type="ARBA" id="ARBA00004735"/>
    </source>
</evidence>
<dbReference type="EMBL" id="WJPP01000003">
    <property type="protein sequence ID" value="MRH78373.1"/>
    <property type="molecule type" value="Genomic_DNA"/>
</dbReference>
<reference evidence="11 12" key="1">
    <citation type="submission" date="2019-11" db="EMBL/GenBank/DDBJ databases">
        <authorList>
            <person name="Zhang X.Y."/>
        </authorList>
    </citation>
    <scope>NUCLEOTIDE SEQUENCE [LARGE SCALE GENOMIC DNA]</scope>
    <source>
        <strain evidence="11 12">C176</strain>
    </source>
</reference>
<dbReference type="PANTHER" id="PTHR11557:SF0">
    <property type="entry name" value="PORPHOBILINOGEN DEAMINASE"/>
    <property type="match status" value="1"/>
</dbReference>
<dbReference type="EC" id="2.5.1.61" evidence="8"/>
<evidence type="ECO:0000256" key="5">
    <source>
        <dbReference type="ARBA" id="ARBA00022679"/>
    </source>
</evidence>
<protein>
    <recommendedName>
        <fullName evidence="8">Porphobilinogen deaminase</fullName>
        <shortName evidence="8">PBG</shortName>
        <ecNumber evidence="8">2.5.1.61</ecNumber>
    </recommendedName>
    <alternativeName>
        <fullName evidence="8">Hydroxymethylbilane synthase</fullName>
        <shortName evidence="8">HMBS</shortName>
    </alternativeName>
    <alternativeName>
        <fullName evidence="8">Pre-uroporphyrinogen synthase</fullName>
    </alternativeName>
</protein>
<dbReference type="InterPro" id="IPR022419">
    <property type="entry name" value="Porphobilin_deaminase_cofac_BS"/>
</dbReference>
<evidence type="ECO:0000256" key="6">
    <source>
        <dbReference type="ARBA" id="ARBA00023244"/>
    </source>
</evidence>
<dbReference type="HAMAP" id="MF_00260">
    <property type="entry name" value="Porphobil_deam"/>
    <property type="match status" value="1"/>
</dbReference>
<comment type="function">
    <text evidence="1 8">Tetrapolymerization of the monopyrrole PBG into the hydroxymethylbilane pre-uroporphyrinogen in several discrete steps.</text>
</comment>
<comment type="cofactor">
    <cofactor evidence="8">
        <name>dipyrromethane</name>
        <dbReference type="ChEBI" id="CHEBI:60342"/>
    </cofactor>
    <text evidence="8">Binds 1 dipyrromethane group covalently.</text>
</comment>
<evidence type="ECO:0000256" key="3">
    <source>
        <dbReference type="ARBA" id="ARBA00005638"/>
    </source>
</evidence>
<evidence type="ECO:0000256" key="8">
    <source>
        <dbReference type="HAMAP-Rule" id="MF_00260"/>
    </source>
</evidence>
<comment type="caution">
    <text evidence="11">The sequence shown here is derived from an EMBL/GenBank/DDBJ whole genome shotgun (WGS) entry which is preliminary data.</text>
</comment>
<name>A0A6N7QSJ1_9GAMM</name>
<dbReference type="PANTHER" id="PTHR11557">
    <property type="entry name" value="PORPHOBILINOGEN DEAMINASE"/>
    <property type="match status" value="1"/>
</dbReference>
<dbReference type="FunFam" id="3.40.190.10:FF:000004">
    <property type="entry name" value="Porphobilinogen deaminase"/>
    <property type="match status" value="1"/>
</dbReference>
<dbReference type="FunFam" id="3.40.190.10:FF:000005">
    <property type="entry name" value="Porphobilinogen deaminase"/>
    <property type="match status" value="1"/>
</dbReference>
<dbReference type="FunFam" id="3.30.160.40:FF:000001">
    <property type="entry name" value="Porphobilinogen deaminase"/>
    <property type="match status" value="1"/>
</dbReference>
<comment type="subunit">
    <text evidence="4 8">Monomer.</text>
</comment>
<organism evidence="11 12">
    <name type="scientific">Spiribacter salilacus</name>
    <dbReference type="NCBI Taxonomy" id="2664894"/>
    <lineage>
        <taxon>Bacteria</taxon>
        <taxon>Pseudomonadati</taxon>
        <taxon>Pseudomonadota</taxon>
        <taxon>Gammaproteobacteria</taxon>
        <taxon>Chromatiales</taxon>
        <taxon>Ectothiorhodospiraceae</taxon>
        <taxon>Spiribacter</taxon>
    </lineage>
</organism>
<keyword evidence="5 8" id="KW-0808">Transferase</keyword>
<dbReference type="InterPro" id="IPR022418">
    <property type="entry name" value="Porphobilinogen_deaminase_C"/>
</dbReference>
<dbReference type="RefSeq" id="WP_153719419.1">
    <property type="nucleotide sequence ID" value="NZ_WJPP01000003.1"/>
</dbReference>